<dbReference type="SMART" id="SM00648">
    <property type="entry name" value="SWAP"/>
    <property type="match status" value="3"/>
</dbReference>
<dbReference type="GO" id="GO:0003723">
    <property type="term" value="F:RNA binding"/>
    <property type="evidence" value="ECO:0007669"/>
    <property type="project" value="InterPro"/>
</dbReference>
<dbReference type="EMBL" id="JAEFBK010000008">
    <property type="protein sequence ID" value="KAG7579910.1"/>
    <property type="molecule type" value="Genomic_DNA"/>
</dbReference>
<name>A0A8T2AYY4_9BRAS</name>
<dbReference type="GO" id="GO:0071013">
    <property type="term" value="C:catalytic step 2 spliceosome"/>
    <property type="evidence" value="ECO:0007669"/>
    <property type="project" value="TreeGrafter"/>
</dbReference>
<evidence type="ECO:0000313" key="4">
    <source>
        <dbReference type="EMBL" id="KAG7579910.1"/>
    </source>
</evidence>
<dbReference type="PANTHER" id="PTHR15316">
    <property type="entry name" value="SPLICEOSOME ASSOCIATED PROTEIN 114/SWAP SPLICING FACTOR-RELATED"/>
    <property type="match status" value="1"/>
</dbReference>
<dbReference type="GO" id="GO:0005686">
    <property type="term" value="C:U2 snRNP"/>
    <property type="evidence" value="ECO:0007669"/>
    <property type="project" value="TreeGrafter"/>
</dbReference>
<feature type="domain" description="Ubiquitin-like" evidence="2">
    <location>
        <begin position="364"/>
        <end position="439"/>
    </location>
</feature>
<accession>A0A8T2AYY4</accession>
<evidence type="ECO:0000313" key="5">
    <source>
        <dbReference type="Proteomes" id="UP000694240"/>
    </source>
</evidence>
<evidence type="ECO:0000259" key="3">
    <source>
        <dbReference type="PROSITE" id="PS50128"/>
    </source>
</evidence>
<dbReference type="GO" id="GO:0071004">
    <property type="term" value="C:U2-type prespliceosome"/>
    <property type="evidence" value="ECO:0007669"/>
    <property type="project" value="TreeGrafter"/>
</dbReference>
<reference evidence="4 5" key="1">
    <citation type="submission" date="2020-12" db="EMBL/GenBank/DDBJ databases">
        <title>Concerted genomic and epigenomic changes stabilize Arabidopsis allopolyploids.</title>
        <authorList>
            <person name="Chen Z."/>
        </authorList>
    </citation>
    <scope>NUCLEOTIDE SEQUENCE [LARGE SCALE GENOMIC DNA]</scope>
    <source>
        <strain evidence="4">Allo738</strain>
        <tissue evidence="4">Leaf</tissue>
    </source>
</reference>
<organism evidence="4 5">
    <name type="scientific">Arabidopsis thaliana x Arabidopsis arenosa</name>
    <dbReference type="NCBI Taxonomy" id="1240361"/>
    <lineage>
        <taxon>Eukaryota</taxon>
        <taxon>Viridiplantae</taxon>
        <taxon>Streptophyta</taxon>
        <taxon>Embryophyta</taxon>
        <taxon>Tracheophyta</taxon>
        <taxon>Spermatophyta</taxon>
        <taxon>Magnoliopsida</taxon>
        <taxon>eudicotyledons</taxon>
        <taxon>Gunneridae</taxon>
        <taxon>Pentapetalae</taxon>
        <taxon>rosids</taxon>
        <taxon>malvids</taxon>
        <taxon>Brassicales</taxon>
        <taxon>Brassicaceae</taxon>
        <taxon>Camelineae</taxon>
        <taxon>Arabidopsis</taxon>
    </lineage>
</organism>
<dbReference type="PROSITE" id="PS50053">
    <property type="entry name" value="UBIQUITIN_2"/>
    <property type="match status" value="1"/>
</dbReference>
<gene>
    <name evidence="4" type="ORF">ISN45_Aa03g040100</name>
</gene>
<dbReference type="Pfam" id="PF01805">
    <property type="entry name" value="Surp"/>
    <property type="match status" value="2"/>
</dbReference>
<keyword evidence="5" id="KW-1185">Reference proteome</keyword>
<feature type="compositionally biased region" description="Basic and acidic residues" evidence="1">
    <location>
        <begin position="312"/>
        <end position="321"/>
    </location>
</feature>
<dbReference type="GO" id="GO:0000381">
    <property type="term" value="P:regulation of alternative mRNA splicing, via spliceosome"/>
    <property type="evidence" value="ECO:0007669"/>
    <property type="project" value="TreeGrafter"/>
</dbReference>
<evidence type="ECO:0000259" key="2">
    <source>
        <dbReference type="PROSITE" id="PS50053"/>
    </source>
</evidence>
<dbReference type="Pfam" id="PF00240">
    <property type="entry name" value="ubiquitin"/>
    <property type="match status" value="1"/>
</dbReference>
<dbReference type="AlphaFoldDB" id="A0A8T2AYY4"/>
<feature type="domain" description="SURP motif" evidence="3">
    <location>
        <begin position="14"/>
        <end position="57"/>
    </location>
</feature>
<dbReference type="InterPro" id="IPR000061">
    <property type="entry name" value="Surp"/>
</dbReference>
<comment type="caution">
    <text evidence="4">The sequence shown here is derived from an EMBL/GenBank/DDBJ whole genome shotgun (WGS) entry which is preliminary data.</text>
</comment>
<dbReference type="Proteomes" id="UP000694240">
    <property type="component" value="Chromosome 8"/>
</dbReference>
<dbReference type="PROSITE" id="PS50128">
    <property type="entry name" value="SURP"/>
    <property type="match status" value="2"/>
</dbReference>
<feature type="region of interest" description="Disordered" evidence="1">
    <location>
        <begin position="312"/>
        <end position="343"/>
    </location>
</feature>
<dbReference type="GO" id="GO:0045292">
    <property type="term" value="P:mRNA cis splicing, via spliceosome"/>
    <property type="evidence" value="ECO:0007669"/>
    <property type="project" value="InterPro"/>
</dbReference>
<dbReference type="PANTHER" id="PTHR15316:SF1">
    <property type="entry name" value="SPLICING FACTOR 3A SUBUNIT 1"/>
    <property type="match status" value="1"/>
</dbReference>
<sequence length="526" mass="59289">MSCNVVQNKSSKAIAKRYARYFARRGLKYEKRYANYNLNDARVNFLRSPEDPLHGYYKQKLSDYLSQIQTNGAIVDDDDDVATTPDTSTQVIEPPPGLISDDIERTARYISKMGLVVEMFLMRARANNARYSFMWRSDPFHSFYQQKLTEYISQSQHGDAAACQQMLTDLQEEGANQDNALAHPQPIHLPDGLEFRRPKGMNGKEFKTMKLTAQFGAWYGNDFWLGFKNRAGFEFTNPTHSNFPRFTRFVLEYSQVLKPPQDLKEKVSKNDAYLAAIHDGFFRLLQSDFLQEMEWRLGGVVSMTDWHASLDKDFPNDKEELPPGTGTGMSSPLEPEPNTLKIDEPAGLVPEEQFLAHHPGWCTIRVSVADIDGCELLVIEKTVQSLSENVASFKEKIAEEMGIPPERQVLYCKAGLLEDNNKSLAHYNVGAGEILTLSLCACGRRGDMNKACRCMEMLAEALMLSMQNLDNVSDAGDADDFTSSTTLEKRPHLIRGMASWSSMIQLPPLGEPQVSEMLLKILDAAC</sequence>
<protein>
    <submittedName>
        <fullName evidence="4">Ubiquitin domain</fullName>
    </submittedName>
</protein>
<evidence type="ECO:0000256" key="1">
    <source>
        <dbReference type="SAM" id="MobiDB-lite"/>
    </source>
</evidence>
<feature type="domain" description="SURP motif" evidence="3">
    <location>
        <begin position="102"/>
        <end position="144"/>
    </location>
</feature>
<proteinExistence type="predicted"/>
<dbReference type="InterPro" id="IPR000626">
    <property type="entry name" value="Ubiquitin-like_dom"/>
</dbReference>
<dbReference type="SMART" id="SM00213">
    <property type="entry name" value="UBQ"/>
    <property type="match status" value="1"/>
</dbReference>
<dbReference type="InterPro" id="IPR045146">
    <property type="entry name" value="SF3A1"/>
</dbReference>